<organism evidence="2 3">
    <name type="scientific">Methanococcoides burtonii (strain DSM 6242 / NBRC 107633 / OCM 468 / ACE-M)</name>
    <dbReference type="NCBI Taxonomy" id="259564"/>
    <lineage>
        <taxon>Archaea</taxon>
        <taxon>Methanobacteriati</taxon>
        <taxon>Methanobacteriota</taxon>
        <taxon>Stenosarchaea group</taxon>
        <taxon>Methanomicrobia</taxon>
        <taxon>Methanosarcinales</taxon>
        <taxon>Methanosarcinaceae</taxon>
        <taxon>Methanococcoides</taxon>
    </lineage>
</organism>
<dbReference type="AlphaFoldDB" id="Q12VF8"/>
<gene>
    <name evidence="2" type="ordered locus">Mbur_1674</name>
</gene>
<dbReference type="GeneID" id="3998070"/>
<dbReference type="EMBL" id="CP000300">
    <property type="protein sequence ID" value="ABE52568.1"/>
    <property type="molecule type" value="Genomic_DNA"/>
</dbReference>
<accession>Q12VF8</accession>
<keyword evidence="3" id="KW-1185">Reference proteome</keyword>
<feature type="region of interest" description="Disordered" evidence="1">
    <location>
        <begin position="1"/>
        <end position="26"/>
    </location>
</feature>
<dbReference type="HOGENOM" id="CLU_191150_0_0_2"/>
<dbReference type="KEGG" id="mbu:Mbur_1674"/>
<dbReference type="Proteomes" id="UP000001979">
    <property type="component" value="Chromosome"/>
</dbReference>
<proteinExistence type="predicted"/>
<protein>
    <submittedName>
        <fullName evidence="2">Uncharacterized protein</fullName>
    </submittedName>
</protein>
<reference evidence="3" key="1">
    <citation type="journal article" date="2009" name="ISME J.">
        <title>The genome sequence of the psychrophilic archaeon, Methanococcoides burtonii: the role of genome evolution in cold adaptation.</title>
        <authorList>
            <person name="Allen M.A."/>
            <person name="Lauro F.M."/>
            <person name="Williams T.J."/>
            <person name="Burg D."/>
            <person name="Siddiqui K.S."/>
            <person name="De Francisci D."/>
            <person name="Chong K.W."/>
            <person name="Pilak O."/>
            <person name="Chew H.H."/>
            <person name="De Maere M.Z."/>
            <person name="Ting L."/>
            <person name="Katrib M."/>
            <person name="Ng C."/>
            <person name="Sowers K.R."/>
            <person name="Galperin M.Y."/>
            <person name="Anderson I.J."/>
            <person name="Ivanova N."/>
            <person name="Dalin E."/>
            <person name="Martinez M."/>
            <person name="Lapidus A."/>
            <person name="Hauser L."/>
            <person name="Land M."/>
            <person name="Thomas T."/>
            <person name="Cavicchioli R."/>
        </authorList>
    </citation>
    <scope>NUCLEOTIDE SEQUENCE [LARGE SCALE GENOMIC DNA]</scope>
    <source>
        <strain evidence="3">DSM 6242 / NBRC 107633 / OCM 468 / ACE-M</strain>
    </source>
</reference>
<sequence length="95" mass="11109">MVEENKVVSETEENKVVNETEENKEVRDSEEYMEIKMGGGWYLTISLATSEKYENEYVEVAKERSGQKRSRFNLNPKHVREFGELLVKFADSNDL</sequence>
<dbReference type="RefSeq" id="WP_011499711.1">
    <property type="nucleotide sequence ID" value="NC_007955.1"/>
</dbReference>
<dbReference type="STRING" id="259564.Mbur_1674"/>
<evidence type="ECO:0000313" key="2">
    <source>
        <dbReference type="EMBL" id="ABE52568.1"/>
    </source>
</evidence>
<name>Q12VF8_METBU</name>
<evidence type="ECO:0000313" key="3">
    <source>
        <dbReference type="Proteomes" id="UP000001979"/>
    </source>
</evidence>
<evidence type="ECO:0000256" key="1">
    <source>
        <dbReference type="SAM" id="MobiDB-lite"/>
    </source>
</evidence>